<dbReference type="AlphaFoldDB" id="A0A0H2RCM2"/>
<dbReference type="InParanoid" id="A0A0H2RCM2"/>
<dbReference type="GO" id="GO:0005096">
    <property type="term" value="F:GTPase activator activity"/>
    <property type="evidence" value="ECO:0007669"/>
    <property type="project" value="TreeGrafter"/>
</dbReference>
<dbReference type="SUPFAM" id="SSF47923">
    <property type="entry name" value="Ypt/Rab-GAP domain of gyp1p"/>
    <property type="match status" value="2"/>
</dbReference>
<keyword evidence="4" id="KW-1185">Reference proteome</keyword>
<dbReference type="Gene3D" id="1.10.472.80">
    <property type="entry name" value="Ypt/Rab-GAP domain of gyp1p, domain 3"/>
    <property type="match status" value="1"/>
</dbReference>
<reference evidence="3 4" key="1">
    <citation type="submission" date="2015-04" db="EMBL/GenBank/DDBJ databases">
        <title>Complete genome sequence of Schizopora paradoxa KUC8140, a cosmopolitan wood degrader in East Asia.</title>
        <authorList>
            <consortium name="DOE Joint Genome Institute"/>
            <person name="Min B."/>
            <person name="Park H."/>
            <person name="Jang Y."/>
            <person name="Kim J.-J."/>
            <person name="Kim K.H."/>
            <person name="Pangilinan J."/>
            <person name="Lipzen A."/>
            <person name="Riley R."/>
            <person name="Grigoriev I.V."/>
            <person name="Spatafora J.W."/>
            <person name="Choi I.-G."/>
        </authorList>
    </citation>
    <scope>NUCLEOTIDE SEQUENCE [LARGE SCALE GENOMIC DNA]</scope>
    <source>
        <strain evidence="3 4">KUC8140</strain>
    </source>
</reference>
<proteinExistence type="predicted"/>
<accession>A0A0H2RCM2</accession>
<name>A0A0H2RCM2_9AGAM</name>
<dbReference type="PANTHER" id="PTHR47219:SF9">
    <property type="entry name" value="GTPASE ACTIVATING PROTEIN AND CENTROSOME-ASSOCIATED, ISOFORM B"/>
    <property type="match status" value="1"/>
</dbReference>
<dbReference type="GO" id="GO:0031267">
    <property type="term" value="F:small GTPase binding"/>
    <property type="evidence" value="ECO:0007669"/>
    <property type="project" value="TreeGrafter"/>
</dbReference>
<evidence type="ECO:0000256" key="1">
    <source>
        <dbReference type="SAM" id="MobiDB-lite"/>
    </source>
</evidence>
<dbReference type="Pfam" id="PF00566">
    <property type="entry name" value="RabGAP-TBC"/>
    <property type="match status" value="1"/>
</dbReference>
<sequence>MPTTPPLQIKPRPSAELKKSPSTLRKPPPRILSSEIAASAVTPGSQETPSSVYKTPSPIATPSSSPPTTFPASSSLQVREERTEDAEGRFVRDTYATLDSLGVVGDGFVEGIERTRAKSGMSLASPNSRKPAVDINQYSDERRKDLTTDEQRVLESLDRYGFFVVPSHDRLVSLPRDKFSKPLSPLVGAASKTDARHPASPQQLKGLPASTVSPKEARRIAKWGRMLEAGERDQGGNVLRWRVKTSKEGKLRERVFKGVPDRWRAGAWGSFVDRWVGVGDGSWGGGSRLSRLPGKGKGKAVERLEQLGREYRDALDQPSTYDVQIDLDVPRTISGHVMFRTRYGLGQRRLFHVLHSFSLRCPDCGYCQGMGPLAATLLCYYEPERVYAALVALHDSYSMHSIFSPGFPGLLEAIYVQERVMERMLPGVYEAFKKNMISTTSYATKWYITLFANTVPFQTQLRLWDAFFLEGRDVFIIMAVAVVWSLRDYLMSSEANFETVLSLLSSFFVPEEEDALLKWLERALDDRKLRSDMARWRNDWAGLVKSGKDGSALL</sequence>
<dbReference type="InterPro" id="IPR035969">
    <property type="entry name" value="Rab-GAP_TBC_sf"/>
</dbReference>
<organism evidence="3 4">
    <name type="scientific">Schizopora paradoxa</name>
    <dbReference type="NCBI Taxonomy" id="27342"/>
    <lineage>
        <taxon>Eukaryota</taxon>
        <taxon>Fungi</taxon>
        <taxon>Dikarya</taxon>
        <taxon>Basidiomycota</taxon>
        <taxon>Agaricomycotina</taxon>
        <taxon>Agaricomycetes</taxon>
        <taxon>Hymenochaetales</taxon>
        <taxon>Schizoporaceae</taxon>
        <taxon>Schizopora</taxon>
    </lineage>
</organism>
<dbReference type="STRING" id="27342.A0A0H2RCM2"/>
<gene>
    <name evidence="3" type="ORF">SCHPADRAFT_834187</name>
</gene>
<dbReference type="OrthoDB" id="294251at2759"/>
<dbReference type="FunFam" id="1.10.8.270:FF:000023">
    <property type="entry name" value="TBC domain-containing protein C1778.09"/>
    <property type="match status" value="1"/>
</dbReference>
<dbReference type="Proteomes" id="UP000053477">
    <property type="component" value="Unassembled WGS sequence"/>
</dbReference>
<dbReference type="EMBL" id="KQ086061">
    <property type="protein sequence ID" value="KLO09262.1"/>
    <property type="molecule type" value="Genomic_DNA"/>
</dbReference>
<dbReference type="InterPro" id="IPR050302">
    <property type="entry name" value="Rab_GAP_TBC_domain"/>
</dbReference>
<evidence type="ECO:0000313" key="4">
    <source>
        <dbReference type="Proteomes" id="UP000053477"/>
    </source>
</evidence>
<dbReference type="SMART" id="SM00164">
    <property type="entry name" value="TBC"/>
    <property type="match status" value="1"/>
</dbReference>
<dbReference type="InterPro" id="IPR000195">
    <property type="entry name" value="Rab-GAP-TBC_dom"/>
</dbReference>
<dbReference type="PROSITE" id="PS50086">
    <property type="entry name" value="TBC_RABGAP"/>
    <property type="match status" value="1"/>
</dbReference>
<feature type="region of interest" description="Disordered" evidence="1">
    <location>
        <begin position="183"/>
        <end position="212"/>
    </location>
</feature>
<feature type="domain" description="Rab-GAP TBC" evidence="2">
    <location>
        <begin position="258"/>
        <end position="471"/>
    </location>
</feature>
<evidence type="ECO:0000313" key="3">
    <source>
        <dbReference type="EMBL" id="KLO09262.1"/>
    </source>
</evidence>
<protein>
    <submittedName>
        <fullName evidence="3">RabGAP/TBC</fullName>
    </submittedName>
</protein>
<dbReference type="Gene3D" id="1.10.8.270">
    <property type="entry name" value="putative rabgap domain of human tbc1 domain family member 14 like domains"/>
    <property type="match status" value="1"/>
</dbReference>
<feature type="compositionally biased region" description="Polar residues" evidence="1">
    <location>
        <begin position="42"/>
        <end position="54"/>
    </location>
</feature>
<dbReference type="PANTHER" id="PTHR47219">
    <property type="entry name" value="RAB GTPASE-ACTIVATING PROTEIN 1-LIKE"/>
    <property type="match status" value="1"/>
</dbReference>
<dbReference type="FunCoup" id="A0A0H2RCM2">
    <property type="interactions" value="3"/>
</dbReference>
<evidence type="ECO:0000259" key="2">
    <source>
        <dbReference type="PROSITE" id="PS50086"/>
    </source>
</evidence>
<feature type="region of interest" description="Disordered" evidence="1">
    <location>
        <begin position="1"/>
        <end position="86"/>
    </location>
</feature>